<organism evidence="2 3">
    <name type="scientific">Ajellomyces capsulatus (strain H88)</name>
    <name type="common">Darling's disease fungus</name>
    <name type="synonym">Histoplasma capsulatum</name>
    <dbReference type="NCBI Taxonomy" id="544711"/>
    <lineage>
        <taxon>Eukaryota</taxon>
        <taxon>Fungi</taxon>
        <taxon>Dikarya</taxon>
        <taxon>Ascomycota</taxon>
        <taxon>Pezizomycotina</taxon>
        <taxon>Eurotiomycetes</taxon>
        <taxon>Eurotiomycetidae</taxon>
        <taxon>Onygenales</taxon>
        <taxon>Ajellomycetaceae</taxon>
        <taxon>Histoplasma</taxon>
    </lineage>
</organism>
<dbReference type="EMBL" id="CP069106">
    <property type="protein sequence ID" value="QSS57294.1"/>
    <property type="molecule type" value="Genomic_DNA"/>
</dbReference>
<evidence type="ECO:0000256" key="1">
    <source>
        <dbReference type="SAM" id="Phobius"/>
    </source>
</evidence>
<feature type="transmembrane region" description="Helical" evidence="1">
    <location>
        <begin position="12"/>
        <end position="30"/>
    </location>
</feature>
<evidence type="ECO:0000313" key="3">
    <source>
        <dbReference type="Proteomes" id="UP000663419"/>
    </source>
</evidence>
<gene>
    <name evidence="2" type="ORF">I7I53_05728</name>
</gene>
<keyword evidence="1" id="KW-0472">Membrane</keyword>
<feature type="transmembrane region" description="Helical" evidence="1">
    <location>
        <begin position="42"/>
        <end position="68"/>
    </location>
</feature>
<dbReference type="AlphaFoldDB" id="A0A8A1LXZ4"/>
<feature type="transmembrane region" description="Helical" evidence="1">
    <location>
        <begin position="80"/>
        <end position="105"/>
    </location>
</feature>
<proteinExistence type="predicted"/>
<reference evidence="2" key="1">
    <citation type="submission" date="2021-01" db="EMBL/GenBank/DDBJ databases">
        <title>Chromosome-level genome assembly of a human fungal pathogen reveals clustering of transcriptionally co-regulated genes.</title>
        <authorList>
            <person name="Voorhies M."/>
            <person name="Cohen S."/>
            <person name="Shea T.P."/>
            <person name="Petrus S."/>
            <person name="Munoz J.F."/>
            <person name="Poplawski S."/>
            <person name="Goldman W.E."/>
            <person name="Michael T."/>
            <person name="Cuomo C.A."/>
            <person name="Sil A."/>
            <person name="Beyhan S."/>
        </authorList>
    </citation>
    <scope>NUCLEOTIDE SEQUENCE</scope>
    <source>
        <strain evidence="2">H88</strain>
    </source>
</reference>
<name>A0A8A1LXZ4_AJEC8</name>
<accession>A0A8A1LXZ4</accession>
<protein>
    <submittedName>
        <fullName evidence="2">Uncharacterized protein</fullName>
    </submittedName>
</protein>
<evidence type="ECO:0000313" key="2">
    <source>
        <dbReference type="EMBL" id="QSS57294.1"/>
    </source>
</evidence>
<dbReference type="VEuPathDB" id="FungiDB:I7I53_05728"/>
<sequence>MNGFVEWGSRRPLFSLFFLFLYPSCFPPYLPLSLPSLHFHVFVFLLFGIFIYYDFFLYVHFSLMCFAVDTLFSHSILPSTWIVTFYLFFISLFFVFFVFFFFFFAPASIVLDPFETFDFE</sequence>
<keyword evidence="1" id="KW-0812">Transmembrane</keyword>
<keyword evidence="1" id="KW-1133">Transmembrane helix</keyword>
<dbReference type="Proteomes" id="UP000663419">
    <property type="component" value="Chromosome 5"/>
</dbReference>